<comment type="caution">
    <text evidence="1">The sequence shown here is derived from an EMBL/GenBank/DDBJ whole genome shotgun (WGS) entry which is preliminary data.</text>
</comment>
<organism evidence="1 3">
    <name type="scientific">Nephila pilipes</name>
    <name type="common">Giant wood spider</name>
    <name type="synonym">Nephila maculata</name>
    <dbReference type="NCBI Taxonomy" id="299642"/>
    <lineage>
        <taxon>Eukaryota</taxon>
        <taxon>Metazoa</taxon>
        <taxon>Ecdysozoa</taxon>
        <taxon>Arthropoda</taxon>
        <taxon>Chelicerata</taxon>
        <taxon>Arachnida</taxon>
        <taxon>Araneae</taxon>
        <taxon>Araneomorphae</taxon>
        <taxon>Entelegynae</taxon>
        <taxon>Araneoidea</taxon>
        <taxon>Nephilidae</taxon>
        <taxon>Nephila</taxon>
    </lineage>
</organism>
<proteinExistence type="predicted"/>
<dbReference type="EMBL" id="BMAW01078881">
    <property type="protein sequence ID" value="GFU12931.1"/>
    <property type="molecule type" value="Genomic_DNA"/>
</dbReference>
<dbReference type="EMBL" id="BMAW01045119">
    <property type="protein sequence ID" value="GFS48145.1"/>
    <property type="molecule type" value="Genomic_DNA"/>
</dbReference>
<dbReference type="Proteomes" id="UP000887013">
    <property type="component" value="Unassembled WGS sequence"/>
</dbReference>
<reference evidence="1" key="1">
    <citation type="submission" date="2020-08" db="EMBL/GenBank/DDBJ databases">
        <title>Multicomponent nature underlies the extraordinary mechanical properties of spider dragline silk.</title>
        <authorList>
            <person name="Kono N."/>
            <person name="Nakamura H."/>
            <person name="Mori M."/>
            <person name="Yoshida Y."/>
            <person name="Ohtoshi R."/>
            <person name="Malay A.D."/>
            <person name="Moran D.A.P."/>
            <person name="Tomita M."/>
            <person name="Numata K."/>
            <person name="Arakawa K."/>
        </authorList>
    </citation>
    <scope>NUCLEOTIDE SEQUENCE</scope>
</reference>
<evidence type="ECO:0000313" key="3">
    <source>
        <dbReference type="Proteomes" id="UP000887013"/>
    </source>
</evidence>
<accession>A0A8X6MFB5</accession>
<protein>
    <submittedName>
        <fullName evidence="1">Uncharacterized protein</fullName>
    </submittedName>
</protein>
<keyword evidence="3" id="KW-1185">Reference proteome</keyword>
<evidence type="ECO:0000313" key="2">
    <source>
        <dbReference type="EMBL" id="GFU12931.1"/>
    </source>
</evidence>
<sequence length="170" mass="19285">MLFTDGKQRPFSDRAREFSTVPSEVIPVLISPIRRNFRLPSLYKSRLRHEPSHSMHLHSSLATCKMSTTFRGPPTQPVLPGSAHPTLETAVFHLTIFRMCPIWESMGGWRLNPVGLTRSMRNSWPRSGTRPTRISFEKSTVSSNCTTCFWMLGTNTASSPLIGGWRLLKR</sequence>
<gene>
    <name evidence="1" type="ORF">NPIL_392021</name>
    <name evidence="2" type="ORF">NPIL_434451</name>
</gene>
<name>A0A8X6MFB5_NEPPI</name>
<evidence type="ECO:0000313" key="1">
    <source>
        <dbReference type="EMBL" id="GFS48145.1"/>
    </source>
</evidence>
<dbReference type="AlphaFoldDB" id="A0A8X6MFB5"/>